<dbReference type="OrthoDB" id="9803913at2"/>
<keyword evidence="2" id="KW-0540">Nuclease</keyword>
<dbReference type="AlphaFoldDB" id="A0A1H3H9E4"/>
<keyword evidence="10" id="KW-1185">Reference proteome</keyword>
<comment type="subunit">
    <text evidence="5">DNA polymerase III contains a core (composed of alpha, epsilon and theta chains) that associates with a tau subunit. This core dimerizes to form the POLIII' complex. PolIII' associates with the gamma complex (composed of gamma, delta, delta', psi and chi chains) and with the beta chain to form the complete DNA polymerase III complex.</text>
</comment>
<proteinExistence type="predicted"/>
<keyword evidence="7" id="KW-1133">Transmembrane helix</keyword>
<dbReference type="SUPFAM" id="SSF53098">
    <property type="entry name" value="Ribonuclease H-like"/>
    <property type="match status" value="1"/>
</dbReference>
<feature type="transmembrane region" description="Helical" evidence="7">
    <location>
        <begin position="12"/>
        <end position="34"/>
    </location>
</feature>
<keyword evidence="3" id="KW-0378">Hydrolase</keyword>
<evidence type="ECO:0000256" key="5">
    <source>
        <dbReference type="ARBA" id="ARBA00026073"/>
    </source>
</evidence>
<feature type="transmembrane region" description="Helical" evidence="7">
    <location>
        <begin position="46"/>
        <end position="66"/>
    </location>
</feature>
<dbReference type="PANTHER" id="PTHR30231:SF41">
    <property type="entry name" value="DNA POLYMERASE III SUBUNIT EPSILON"/>
    <property type="match status" value="1"/>
</dbReference>
<evidence type="ECO:0000256" key="1">
    <source>
        <dbReference type="ARBA" id="ARBA00012417"/>
    </source>
</evidence>
<dbReference type="PANTHER" id="PTHR30231">
    <property type="entry name" value="DNA POLYMERASE III SUBUNIT EPSILON"/>
    <property type="match status" value="1"/>
</dbReference>
<dbReference type="Gene3D" id="3.30.450.20">
    <property type="entry name" value="PAS domain"/>
    <property type="match status" value="1"/>
</dbReference>
<dbReference type="GO" id="GO:0003887">
    <property type="term" value="F:DNA-directed DNA polymerase activity"/>
    <property type="evidence" value="ECO:0007669"/>
    <property type="project" value="UniProtKB-EC"/>
</dbReference>
<keyword evidence="3" id="KW-0269">Exonuclease</keyword>
<dbReference type="GO" id="GO:0005829">
    <property type="term" value="C:cytosol"/>
    <property type="evidence" value="ECO:0007669"/>
    <property type="project" value="TreeGrafter"/>
</dbReference>
<dbReference type="Gene3D" id="3.30.420.10">
    <property type="entry name" value="Ribonuclease H-like superfamily/Ribonuclease H"/>
    <property type="match status" value="1"/>
</dbReference>
<evidence type="ECO:0000256" key="2">
    <source>
        <dbReference type="ARBA" id="ARBA00022722"/>
    </source>
</evidence>
<dbReference type="CDD" id="cd06127">
    <property type="entry name" value="DEDDh"/>
    <property type="match status" value="1"/>
</dbReference>
<dbReference type="GO" id="GO:0045004">
    <property type="term" value="P:DNA replication proofreading"/>
    <property type="evidence" value="ECO:0007669"/>
    <property type="project" value="TreeGrafter"/>
</dbReference>
<dbReference type="GO" id="GO:0003677">
    <property type="term" value="F:DNA binding"/>
    <property type="evidence" value="ECO:0007669"/>
    <property type="project" value="InterPro"/>
</dbReference>
<reference evidence="9 10" key="1">
    <citation type="submission" date="2016-10" db="EMBL/GenBank/DDBJ databases">
        <authorList>
            <person name="de Groot N.N."/>
        </authorList>
    </citation>
    <scope>NUCLEOTIDE SEQUENCE [LARGE SCALE GENOMIC DNA]</scope>
    <source>
        <strain evidence="9 10">DSM 19219</strain>
    </source>
</reference>
<dbReference type="InterPro" id="IPR013520">
    <property type="entry name" value="Ribonucl_H"/>
</dbReference>
<name>A0A1H3H9E4_9GAMM</name>
<evidence type="ECO:0000256" key="7">
    <source>
        <dbReference type="SAM" id="Phobius"/>
    </source>
</evidence>
<dbReference type="InterPro" id="IPR036397">
    <property type="entry name" value="RNaseH_sf"/>
</dbReference>
<comment type="function">
    <text evidence="4">DNA polymerase III is a complex, multichain enzyme responsible for most of the replicative synthesis in bacteria. The epsilon subunit contain the editing function and is a proofreading 3'-5' exonuclease.</text>
</comment>
<evidence type="ECO:0000256" key="6">
    <source>
        <dbReference type="ARBA" id="ARBA00049244"/>
    </source>
</evidence>
<feature type="domain" description="Exonuclease" evidence="8">
    <location>
        <begin position="496"/>
        <end position="664"/>
    </location>
</feature>
<comment type="catalytic activity">
    <reaction evidence="6">
        <text>DNA(n) + a 2'-deoxyribonucleoside 5'-triphosphate = DNA(n+1) + diphosphate</text>
        <dbReference type="Rhea" id="RHEA:22508"/>
        <dbReference type="Rhea" id="RHEA-COMP:17339"/>
        <dbReference type="Rhea" id="RHEA-COMP:17340"/>
        <dbReference type="ChEBI" id="CHEBI:33019"/>
        <dbReference type="ChEBI" id="CHEBI:61560"/>
        <dbReference type="ChEBI" id="CHEBI:173112"/>
        <dbReference type="EC" id="2.7.7.7"/>
    </reaction>
</comment>
<accession>A0A1H3H9E4</accession>
<dbReference type="Pfam" id="PF00929">
    <property type="entry name" value="RNase_T"/>
    <property type="match status" value="1"/>
</dbReference>
<evidence type="ECO:0000313" key="9">
    <source>
        <dbReference type="EMBL" id="SDY11980.1"/>
    </source>
</evidence>
<evidence type="ECO:0000313" key="10">
    <source>
        <dbReference type="Proteomes" id="UP000198500"/>
    </source>
</evidence>
<dbReference type="EMBL" id="FNNI01000011">
    <property type="protein sequence ID" value="SDY11980.1"/>
    <property type="molecule type" value="Genomic_DNA"/>
</dbReference>
<dbReference type="InterPro" id="IPR012337">
    <property type="entry name" value="RNaseH-like_sf"/>
</dbReference>
<dbReference type="NCBIfam" id="TIGR00573">
    <property type="entry name" value="dnaq"/>
    <property type="match status" value="1"/>
</dbReference>
<dbReference type="GO" id="GO:0008408">
    <property type="term" value="F:3'-5' exonuclease activity"/>
    <property type="evidence" value="ECO:0007669"/>
    <property type="project" value="TreeGrafter"/>
</dbReference>
<dbReference type="FunFam" id="3.30.420.10:FF:000045">
    <property type="entry name" value="3'-5' exonuclease DinG"/>
    <property type="match status" value="1"/>
</dbReference>
<dbReference type="Proteomes" id="UP000198500">
    <property type="component" value="Unassembled WGS sequence"/>
</dbReference>
<evidence type="ECO:0000259" key="8">
    <source>
        <dbReference type="SMART" id="SM00479"/>
    </source>
</evidence>
<dbReference type="RefSeq" id="WP_092572169.1">
    <property type="nucleotide sequence ID" value="NZ_BMXH01000012.1"/>
</dbReference>
<sequence length="688" mass="76749">MTYRHLPKHQHLLGIWLALGGLTLFGGIFTALWLDARLSPTGIAQLLLWLACLSTSVTICLSGLLLSRRLITPLRHLHVLLARLAANPDARDDFPLEGWLQGLTPDLERLREGWRNDRQRLETAHTDGARSAARIRRELEALLQILDIPLLLCDQHQRLVLFNHAAETLFEGCHGLGLGKRLDNLLTTRSLHDALQTLPDDGSPREAYVPFGERWLHCTLRRISATQRETLLILRDATDNWANDMTYRRQLGDLLPDLRRHSASLSSAASVLIHQGKKSSEADTHFHRRLDTVIEEESLALNKHLEQLGALLDEMRREGDRLVPVWSNDLFQSLNARLYSTPIHLVPIGIPAWLKADAPALLVLLERLLERLATHSCQATLEAEICLGNRRIYLDLIWVGDPVRQQELSTWCGMQIETLPLSPTIGDLLRHHDSDLWSLPDADRHHARLRLPLPAVEKVGAPETPRPPRPEFHDFGIAELPPPDTAVMQRPLRTLEIVAFDTETTGLALRRGDTIISLGACRIVNNRLLADDTFDQRIDPGRSIPPDSTAIHGLTDDDVEGAPPLNIALPRFRDYTGDAVLLAHNAAFDMLAIHPPGHSVEFDMPVIDTLLISRALDEGLDGHDLDTLVARFDLPSPPGARHTALGDARLTASLWLALLPRLEARGIVTLEELLTLQASAFDKEDASA</sequence>
<gene>
    <name evidence="9" type="ORF">SAMN05443545_11161</name>
</gene>
<dbReference type="STRING" id="574349.SAMN05443545_11161"/>
<keyword evidence="7" id="KW-0812">Transmembrane</keyword>
<dbReference type="EC" id="2.7.7.7" evidence="1"/>
<keyword evidence="7" id="KW-0472">Membrane</keyword>
<evidence type="ECO:0000256" key="3">
    <source>
        <dbReference type="ARBA" id="ARBA00022839"/>
    </source>
</evidence>
<organism evidence="9 10">
    <name type="scientific">Aidingimonas halophila</name>
    <dbReference type="NCBI Taxonomy" id="574349"/>
    <lineage>
        <taxon>Bacteria</taxon>
        <taxon>Pseudomonadati</taxon>
        <taxon>Pseudomonadota</taxon>
        <taxon>Gammaproteobacteria</taxon>
        <taxon>Oceanospirillales</taxon>
        <taxon>Halomonadaceae</taxon>
        <taxon>Aidingimonas</taxon>
    </lineage>
</organism>
<protein>
    <recommendedName>
        <fullName evidence="1">DNA-directed DNA polymerase</fullName>
        <ecNumber evidence="1">2.7.7.7</ecNumber>
    </recommendedName>
</protein>
<dbReference type="InterPro" id="IPR006054">
    <property type="entry name" value="DnaQ"/>
</dbReference>
<evidence type="ECO:0000256" key="4">
    <source>
        <dbReference type="ARBA" id="ARBA00025483"/>
    </source>
</evidence>
<dbReference type="SMART" id="SM00479">
    <property type="entry name" value="EXOIII"/>
    <property type="match status" value="1"/>
</dbReference>